<proteinExistence type="predicted"/>
<protein>
    <submittedName>
        <fullName evidence="2">Uncharacterized protein</fullName>
    </submittedName>
</protein>
<feature type="region of interest" description="Disordered" evidence="1">
    <location>
        <begin position="39"/>
        <end position="58"/>
    </location>
</feature>
<accession>A0A381P344</accession>
<name>A0A381P344_9ZZZZ</name>
<evidence type="ECO:0000256" key="1">
    <source>
        <dbReference type="SAM" id="MobiDB-lite"/>
    </source>
</evidence>
<organism evidence="2">
    <name type="scientific">marine metagenome</name>
    <dbReference type="NCBI Taxonomy" id="408172"/>
    <lineage>
        <taxon>unclassified sequences</taxon>
        <taxon>metagenomes</taxon>
        <taxon>ecological metagenomes</taxon>
    </lineage>
</organism>
<feature type="compositionally biased region" description="Basic residues" evidence="1">
    <location>
        <begin position="48"/>
        <end position="58"/>
    </location>
</feature>
<dbReference type="EMBL" id="UINC01000798">
    <property type="protein sequence ID" value="SUZ61342.1"/>
    <property type="molecule type" value="Genomic_DNA"/>
</dbReference>
<dbReference type="AlphaFoldDB" id="A0A381P344"/>
<reference evidence="2" key="1">
    <citation type="submission" date="2018-05" db="EMBL/GenBank/DDBJ databases">
        <authorList>
            <person name="Lanie J.A."/>
            <person name="Ng W.-L."/>
            <person name="Kazmierczak K.M."/>
            <person name="Andrzejewski T.M."/>
            <person name="Davidsen T.M."/>
            <person name="Wayne K.J."/>
            <person name="Tettelin H."/>
            <person name="Glass J.I."/>
            <person name="Rusch D."/>
            <person name="Podicherti R."/>
            <person name="Tsui H.-C.T."/>
            <person name="Winkler M.E."/>
        </authorList>
    </citation>
    <scope>NUCLEOTIDE SEQUENCE</scope>
</reference>
<evidence type="ECO:0000313" key="2">
    <source>
        <dbReference type="EMBL" id="SUZ61342.1"/>
    </source>
</evidence>
<sequence length="58" mass="5985">MRALKSTNTTGSDVRSLVRQAVGTGFGVSGAVVRTISALADTAAKSPSGRRPRPTTLR</sequence>
<gene>
    <name evidence="2" type="ORF">METZ01_LOCUS14196</name>
</gene>